<evidence type="ECO:0000313" key="4">
    <source>
        <dbReference type="Proteomes" id="UP000215453"/>
    </source>
</evidence>
<feature type="compositionally biased region" description="Polar residues" evidence="1">
    <location>
        <begin position="25"/>
        <end position="42"/>
    </location>
</feature>
<name>A0A1Y6LT92_ZYMTR</name>
<feature type="region of interest" description="Disordered" evidence="1">
    <location>
        <begin position="1"/>
        <end position="63"/>
    </location>
</feature>
<evidence type="ECO:0000313" key="3">
    <source>
        <dbReference type="EMBL" id="SMY26628.1"/>
    </source>
</evidence>
<evidence type="ECO:0000256" key="1">
    <source>
        <dbReference type="SAM" id="MobiDB-lite"/>
    </source>
</evidence>
<dbReference type="PANTHER" id="PTHR39639:SF1">
    <property type="entry name" value="DUF262 DOMAIN-CONTAINING PROTEIN"/>
    <property type="match status" value="1"/>
</dbReference>
<reference evidence="3 4" key="1">
    <citation type="submission" date="2016-10" db="EMBL/GenBank/DDBJ databases">
        <authorList>
            <person name="Varghese N."/>
        </authorList>
    </citation>
    <scope>NUCLEOTIDE SEQUENCE [LARGE SCALE GENOMIC DNA]</scope>
</reference>
<proteinExistence type="predicted"/>
<gene>
    <name evidence="3" type="ORF">ZT1A5_G8072</name>
</gene>
<dbReference type="EMBL" id="LT882683">
    <property type="protein sequence ID" value="SMY26628.1"/>
    <property type="molecule type" value="Genomic_DNA"/>
</dbReference>
<protein>
    <recommendedName>
        <fullName evidence="2">GmrSD restriction endonucleases N-terminal domain-containing protein</fullName>
    </recommendedName>
</protein>
<accession>A0A1Y6LT92</accession>
<dbReference type="InterPro" id="IPR004919">
    <property type="entry name" value="GmrSD_N"/>
</dbReference>
<dbReference type="Pfam" id="PF03235">
    <property type="entry name" value="GmrSD_N"/>
    <property type="match status" value="1"/>
</dbReference>
<dbReference type="AlphaFoldDB" id="A0A1Y6LT92"/>
<feature type="domain" description="GmrSD restriction endonucleases N-terminal" evidence="2">
    <location>
        <begin position="103"/>
        <end position="240"/>
    </location>
</feature>
<organism evidence="3 4">
    <name type="scientific">Zymoseptoria tritici ST99CH_1A5</name>
    <dbReference type="NCBI Taxonomy" id="1276529"/>
    <lineage>
        <taxon>Eukaryota</taxon>
        <taxon>Fungi</taxon>
        <taxon>Dikarya</taxon>
        <taxon>Ascomycota</taxon>
        <taxon>Pezizomycotina</taxon>
        <taxon>Dothideomycetes</taxon>
        <taxon>Dothideomycetidae</taxon>
        <taxon>Mycosphaerellales</taxon>
        <taxon>Mycosphaerellaceae</taxon>
        <taxon>Zymoseptoria</taxon>
    </lineage>
</organism>
<evidence type="ECO:0000259" key="2">
    <source>
        <dbReference type="Pfam" id="PF03235"/>
    </source>
</evidence>
<dbReference type="Proteomes" id="UP000215453">
    <property type="component" value="Chromosome 8"/>
</dbReference>
<dbReference type="PANTHER" id="PTHR39639">
    <property type="entry name" value="CHROMOSOME 16, WHOLE GENOME SHOTGUN SEQUENCE"/>
    <property type="match status" value="1"/>
</dbReference>
<sequence>MTSVSTRSKARRLLKPRATPPIQPTIKTESSSPRLTLSNQSAPRAPDDHLTAGNTSDEEFQDENEDFNNWSGFQVSRALPRCDETKQTLGNLMALLNTPNAIDLDPEYQRGFCWNKANQVGLIDSILQGYYVPGVIFNRRAETVLGVRRESLVCIDGKQRLTSVKNFTDGRIPCNDRDGKKWWFRQAGDKVRCRRYLPRSAQQEFLRESFTCHQYIGMTQDQERELFQRVQRGSPLTPAERAQAKSGPWQNLARSFQRDFPRVAKLSDCTRGRGYDKFISSFAQIIEGQKVTAEGRNSEVAFRGTGNWAERYFVTDLHDHPCNPEQEARLKKVFDRFDELICLHPRTFANDGLDTTIALAPVEFIAAAYLVSRYSDRSNAAMEKAIRAMRRKVRQDHDDNVRRKSIVWKTLLASMQESFDLVSTQTKKRPPPTSPELAQRRVRQLFGLE</sequence>